<keyword evidence="1" id="KW-1133">Transmembrane helix</keyword>
<proteinExistence type="predicted"/>
<sequence>MPRVAARRSFLFESTNPGPGANSLAMAMGIIPLGVNCFPSVLLLLTVAFILLVVDRKISREFREFRHENWTFEDVNSEGRLAKSAFDRIQTAACRVQLALFLRDAASKRHWPVEAVENSCKDLFDIADLYSPVGCFRDSPADRLFGEFSFHLPTASQNTTELCVQSCLRAGFAFAGIQIGDGAQCFCGSSHAEKLFGNRTIDSAICADNLNCAAGNASDFCGAFNAIFVYRTGTKKVPYVDKPVKFHPFDALR</sequence>
<dbReference type="WBParaSite" id="Gr19_v10_g4504.t1">
    <property type="protein sequence ID" value="Gr19_v10_g4504.t1"/>
    <property type="gene ID" value="Gr19_v10_g4504"/>
</dbReference>
<keyword evidence="1" id="KW-0472">Membrane</keyword>
<name>A0A914HTF7_GLORO</name>
<dbReference type="PROSITE" id="PS51212">
    <property type="entry name" value="WSC"/>
    <property type="match status" value="1"/>
</dbReference>
<dbReference type="AlphaFoldDB" id="A0A914HTF7"/>
<evidence type="ECO:0000313" key="4">
    <source>
        <dbReference type="WBParaSite" id="Gr19_v10_g4504.t1"/>
    </source>
</evidence>
<dbReference type="Pfam" id="PF01822">
    <property type="entry name" value="WSC"/>
    <property type="match status" value="1"/>
</dbReference>
<evidence type="ECO:0000259" key="2">
    <source>
        <dbReference type="PROSITE" id="PS51212"/>
    </source>
</evidence>
<reference evidence="4" key="1">
    <citation type="submission" date="2022-11" db="UniProtKB">
        <authorList>
            <consortium name="WormBaseParasite"/>
        </authorList>
    </citation>
    <scope>IDENTIFICATION</scope>
</reference>
<evidence type="ECO:0000256" key="1">
    <source>
        <dbReference type="SAM" id="Phobius"/>
    </source>
</evidence>
<evidence type="ECO:0000313" key="3">
    <source>
        <dbReference type="Proteomes" id="UP000887572"/>
    </source>
</evidence>
<accession>A0A914HTF7</accession>
<organism evidence="3 4">
    <name type="scientific">Globodera rostochiensis</name>
    <name type="common">Golden nematode worm</name>
    <name type="synonym">Heterodera rostochiensis</name>
    <dbReference type="NCBI Taxonomy" id="31243"/>
    <lineage>
        <taxon>Eukaryota</taxon>
        <taxon>Metazoa</taxon>
        <taxon>Ecdysozoa</taxon>
        <taxon>Nematoda</taxon>
        <taxon>Chromadorea</taxon>
        <taxon>Rhabditida</taxon>
        <taxon>Tylenchina</taxon>
        <taxon>Tylenchomorpha</taxon>
        <taxon>Tylenchoidea</taxon>
        <taxon>Heteroderidae</taxon>
        <taxon>Heteroderinae</taxon>
        <taxon>Globodera</taxon>
    </lineage>
</organism>
<protein>
    <submittedName>
        <fullName evidence="4">WSC domain-containing protein</fullName>
    </submittedName>
</protein>
<keyword evidence="1" id="KW-0812">Transmembrane</keyword>
<keyword evidence="3" id="KW-1185">Reference proteome</keyword>
<feature type="transmembrane region" description="Helical" evidence="1">
    <location>
        <begin position="24"/>
        <end position="54"/>
    </location>
</feature>
<dbReference type="Proteomes" id="UP000887572">
    <property type="component" value="Unplaced"/>
</dbReference>
<dbReference type="InterPro" id="IPR002889">
    <property type="entry name" value="WSC_carb-bd"/>
</dbReference>
<feature type="domain" description="WSC" evidence="2">
    <location>
        <begin position="129"/>
        <end position="233"/>
    </location>
</feature>